<dbReference type="KEGG" id="aiq:Azoinq_13855"/>
<feature type="active site" description="Nucleophile" evidence="1">
    <location>
        <position position="51"/>
    </location>
</feature>
<dbReference type="AlphaFoldDB" id="A0A975SM59"/>
<keyword evidence="4" id="KW-1185">Reference proteome</keyword>
<evidence type="ECO:0000256" key="1">
    <source>
        <dbReference type="PROSITE-ProRule" id="PRU01161"/>
    </source>
</evidence>
<organism evidence="3 4">
    <name type="scientific">Azospira inquinata</name>
    <dbReference type="NCBI Taxonomy" id="2785627"/>
    <lineage>
        <taxon>Bacteria</taxon>
        <taxon>Pseudomonadati</taxon>
        <taxon>Pseudomonadota</taxon>
        <taxon>Betaproteobacteria</taxon>
        <taxon>Rhodocyclales</taxon>
        <taxon>Rhodocyclaceae</taxon>
        <taxon>Azospira</taxon>
    </lineage>
</organism>
<keyword evidence="1" id="KW-0378">Hydrolase</keyword>
<dbReference type="InterPro" id="IPR050301">
    <property type="entry name" value="NTE"/>
</dbReference>
<gene>
    <name evidence="3" type="ORF">Azoinq_13855</name>
</gene>
<dbReference type="PROSITE" id="PS51635">
    <property type="entry name" value="PNPLA"/>
    <property type="match status" value="1"/>
</dbReference>
<name>A0A975SM59_9RHOO</name>
<evidence type="ECO:0000313" key="3">
    <source>
        <dbReference type="EMBL" id="QWT48891.1"/>
    </source>
</evidence>
<sequence>MVETVANSGTATRAINLALQGGGAHGAYSWGVLDALLEDGRFEFEGVSGTSAGAVNGVVLANGLMQGGRDGAREALADFWQSISVDMPMELPLEMPFSFLGNDNSPILPATRMMLNWTQYLSPYQLNPFNFNPLRDRLVERIDFAGLQTHSPVRLFLAATNANTGKLRLFRNGELSVDTVLASACLPMLHHAVEIDGEPYWDGGYSANPAVFPLFYECQSKDNLLVLLAPRSFGELPTGADAIRARALELAFNTSVLREMLMFANVTAFSQAHPGAPGGLEQRLISTRFHLIEADSLQAQYGSATKITVDWPFLRTLHDQGYEEGKRWLAENGDQVGHRSSIDLKARFGA</sequence>
<keyword evidence="1" id="KW-0442">Lipid degradation</keyword>
<evidence type="ECO:0000259" key="2">
    <source>
        <dbReference type="PROSITE" id="PS51635"/>
    </source>
</evidence>
<dbReference type="PANTHER" id="PTHR14226:SF78">
    <property type="entry name" value="SLR0060 PROTEIN"/>
    <property type="match status" value="1"/>
</dbReference>
<feature type="active site" description="Proton acceptor" evidence="1">
    <location>
        <position position="202"/>
    </location>
</feature>
<feature type="domain" description="PNPLA" evidence="2">
    <location>
        <begin position="17"/>
        <end position="215"/>
    </location>
</feature>
<dbReference type="Pfam" id="PF01734">
    <property type="entry name" value="Patatin"/>
    <property type="match status" value="1"/>
</dbReference>
<proteinExistence type="predicted"/>
<accession>A0A975SM59</accession>
<dbReference type="GO" id="GO:0016787">
    <property type="term" value="F:hydrolase activity"/>
    <property type="evidence" value="ECO:0007669"/>
    <property type="project" value="UniProtKB-UniRule"/>
</dbReference>
<dbReference type="PANTHER" id="PTHR14226">
    <property type="entry name" value="NEUROPATHY TARGET ESTERASE/SWISS CHEESE D.MELANOGASTER"/>
    <property type="match status" value="1"/>
</dbReference>
<reference evidence="3" key="1">
    <citation type="submission" date="2020-11" db="EMBL/GenBank/DDBJ databases">
        <title>Azospira inquinata sp. nov.</title>
        <authorList>
            <person name="Moe W.M."/>
            <person name="Mikes M.C."/>
        </authorList>
    </citation>
    <scope>NUCLEOTIDE SEQUENCE</scope>
    <source>
        <strain evidence="3">Azo-3</strain>
    </source>
</reference>
<protein>
    <submittedName>
        <fullName evidence="3">Patatin-like phospholipase family protein</fullName>
    </submittedName>
</protein>
<dbReference type="InterPro" id="IPR002641">
    <property type="entry name" value="PNPLA_dom"/>
</dbReference>
<dbReference type="GO" id="GO:0016042">
    <property type="term" value="P:lipid catabolic process"/>
    <property type="evidence" value="ECO:0007669"/>
    <property type="project" value="UniProtKB-UniRule"/>
</dbReference>
<dbReference type="RefSeq" id="WP_216128315.1">
    <property type="nucleotide sequence ID" value="NZ_CP064782.1"/>
</dbReference>
<feature type="short sequence motif" description="GXGXXG" evidence="1">
    <location>
        <begin position="21"/>
        <end position="26"/>
    </location>
</feature>
<feature type="short sequence motif" description="DGA/G" evidence="1">
    <location>
        <begin position="202"/>
        <end position="204"/>
    </location>
</feature>
<dbReference type="EMBL" id="CP064782">
    <property type="protein sequence ID" value="QWT48891.1"/>
    <property type="molecule type" value="Genomic_DNA"/>
</dbReference>
<evidence type="ECO:0000313" key="4">
    <source>
        <dbReference type="Proteomes" id="UP000683428"/>
    </source>
</evidence>
<keyword evidence="1" id="KW-0443">Lipid metabolism</keyword>
<dbReference type="Proteomes" id="UP000683428">
    <property type="component" value="Chromosome"/>
</dbReference>
<feature type="short sequence motif" description="GXSXG" evidence="1">
    <location>
        <begin position="49"/>
        <end position="53"/>
    </location>
</feature>